<organism evidence="11 12">
    <name type="scientific">Arcanobacterium wilhelmae</name>
    <dbReference type="NCBI Taxonomy" id="1803177"/>
    <lineage>
        <taxon>Bacteria</taxon>
        <taxon>Bacillati</taxon>
        <taxon>Actinomycetota</taxon>
        <taxon>Actinomycetes</taxon>
        <taxon>Actinomycetales</taxon>
        <taxon>Actinomycetaceae</taxon>
        <taxon>Arcanobacterium</taxon>
    </lineage>
</organism>
<keyword evidence="5" id="KW-0547">Nucleotide-binding</keyword>
<comment type="pathway">
    <text evidence="2">Cofactor biosynthesis; tetrahydrofolate biosynthesis; 2-amino-4-hydroxy-6-hydroxymethyl-7,8-dihydropteridine diphosphate from 7,8-dihydroneopterin triphosphate: step 4/4.</text>
</comment>
<evidence type="ECO:0000256" key="4">
    <source>
        <dbReference type="ARBA" id="ARBA00022679"/>
    </source>
</evidence>
<dbReference type="CDD" id="cd00534">
    <property type="entry name" value="DHNA_DHNTPE"/>
    <property type="match status" value="1"/>
</dbReference>
<dbReference type="InterPro" id="IPR043133">
    <property type="entry name" value="GTP-CH-I_C/QueF"/>
</dbReference>
<comment type="similarity">
    <text evidence="3">In the N-terminal section; belongs to the DHNA family.</text>
</comment>
<comment type="catalytic activity">
    <reaction evidence="9">
        <text>7,8-dihydroneopterin = 6-hydroxymethyl-7,8-dihydropterin + glycolaldehyde</text>
        <dbReference type="Rhea" id="RHEA:10540"/>
        <dbReference type="ChEBI" id="CHEBI:17001"/>
        <dbReference type="ChEBI" id="CHEBI:17071"/>
        <dbReference type="ChEBI" id="CHEBI:44841"/>
        <dbReference type="EC" id="4.1.2.25"/>
    </reaction>
</comment>
<feature type="domain" description="7,8-dihydro-6-hydroxymethylpterin-pyrophosphokinase" evidence="10">
    <location>
        <begin position="216"/>
        <end position="227"/>
    </location>
</feature>
<comment type="catalytic activity">
    <reaction evidence="1">
        <text>6-hydroxymethyl-7,8-dihydropterin + ATP = (7,8-dihydropterin-6-yl)methyl diphosphate + AMP + H(+)</text>
        <dbReference type="Rhea" id="RHEA:11412"/>
        <dbReference type="ChEBI" id="CHEBI:15378"/>
        <dbReference type="ChEBI" id="CHEBI:30616"/>
        <dbReference type="ChEBI" id="CHEBI:44841"/>
        <dbReference type="ChEBI" id="CHEBI:72950"/>
        <dbReference type="ChEBI" id="CHEBI:456215"/>
        <dbReference type="EC" id="2.7.6.3"/>
    </reaction>
</comment>
<dbReference type="RefSeq" id="WP_278057976.1">
    <property type="nucleotide sequence ID" value="NZ_CP121247.1"/>
</dbReference>
<comment type="similarity">
    <text evidence="9">Belongs to the DHNA family.</text>
</comment>
<evidence type="ECO:0000313" key="12">
    <source>
        <dbReference type="Proteomes" id="UP001235966"/>
    </source>
</evidence>
<dbReference type="InterPro" id="IPR006157">
    <property type="entry name" value="FolB_dom"/>
</dbReference>
<dbReference type="Pfam" id="PF01288">
    <property type="entry name" value="HPPK"/>
    <property type="match status" value="1"/>
</dbReference>
<keyword evidence="9 11" id="KW-0456">Lyase</keyword>
<reference evidence="11 12" key="1">
    <citation type="submission" date="2023-07" db="EMBL/GenBank/DDBJ databases">
        <title>Sequencing the genomes of 1000 actinobacteria strains.</title>
        <authorList>
            <person name="Klenk H.-P."/>
        </authorList>
    </citation>
    <scope>NUCLEOTIDE SEQUENCE [LARGE SCALE GENOMIC DNA]</scope>
    <source>
        <strain evidence="11 12">DSM 102162</strain>
    </source>
</reference>
<evidence type="ECO:0000256" key="5">
    <source>
        <dbReference type="ARBA" id="ARBA00022741"/>
    </source>
</evidence>
<evidence type="ECO:0000259" key="10">
    <source>
        <dbReference type="PROSITE" id="PS00794"/>
    </source>
</evidence>
<dbReference type="NCBIfam" id="TIGR01498">
    <property type="entry name" value="folK"/>
    <property type="match status" value="1"/>
</dbReference>
<evidence type="ECO:0000256" key="2">
    <source>
        <dbReference type="ARBA" id="ARBA00005051"/>
    </source>
</evidence>
<name>A0ABT9NA79_9ACTO</name>
<dbReference type="InterPro" id="IPR035907">
    <property type="entry name" value="Hppk_sf"/>
</dbReference>
<accession>A0ABT9NA79</accession>
<dbReference type="CDD" id="cd00483">
    <property type="entry name" value="HPPK"/>
    <property type="match status" value="1"/>
</dbReference>
<protein>
    <recommendedName>
        <fullName evidence="9">Bifunctional folate synthesis protein</fullName>
    </recommendedName>
    <domain>
        <recommendedName>
            <fullName evidence="9">Dihydroneopterin aldolase</fullName>
            <shortName evidence="9">DHNA</shortName>
            <ecNumber evidence="9">4.1.2.25</ecNumber>
        </recommendedName>
        <alternativeName>
            <fullName evidence="9">7,8-dihydroneopterin aldolase</fullName>
        </alternativeName>
    </domain>
    <domain>
        <recommendedName>
            <fullName evidence="9">2-amino-4-hydroxy-6-hydroxymethyldihydropteridine pyrophosphokinase</fullName>
            <ecNumber evidence="9">2.7.6.3</ecNumber>
        </recommendedName>
        <alternativeName>
            <fullName evidence="9">6-hydroxymethyl-7,8-dihydropterin pyrophosphokinase</fullName>
            <shortName evidence="9">PPPK</shortName>
        </alternativeName>
        <alternativeName>
            <fullName evidence="9">7,8-dihydro-6-hydroxymethylpterin pyrophosphokinase</fullName>
            <shortName evidence="9">HPPK</shortName>
        </alternativeName>
    </domain>
</protein>
<evidence type="ECO:0000256" key="1">
    <source>
        <dbReference type="ARBA" id="ARBA00000198"/>
    </source>
</evidence>
<dbReference type="SUPFAM" id="SSF55620">
    <property type="entry name" value="Tetrahydrobiopterin biosynthesis enzymes-like"/>
    <property type="match status" value="1"/>
</dbReference>
<gene>
    <name evidence="11" type="ORF">J2S49_000690</name>
</gene>
<keyword evidence="4 11" id="KW-0808">Transferase</keyword>
<dbReference type="PROSITE" id="PS00794">
    <property type="entry name" value="HPPK"/>
    <property type="match status" value="1"/>
</dbReference>
<dbReference type="EC" id="4.1.2.25" evidence="9"/>
<evidence type="ECO:0000256" key="6">
    <source>
        <dbReference type="ARBA" id="ARBA00022777"/>
    </source>
</evidence>
<comment type="caution">
    <text evidence="11">The sequence shown here is derived from an EMBL/GenBank/DDBJ whole genome shotgun (WGS) entry which is preliminary data.</text>
</comment>
<comment type="function">
    <text evidence="9">Catalyzes the conversion of 7,8-dihydroneopterin to 6-hydroxymethyl-7,8-dihydropterin.</text>
</comment>
<dbReference type="InterPro" id="IPR000550">
    <property type="entry name" value="Hppk"/>
</dbReference>
<dbReference type="Gene3D" id="3.30.1130.10">
    <property type="match status" value="1"/>
</dbReference>
<evidence type="ECO:0000256" key="9">
    <source>
        <dbReference type="RuleBase" id="RU362079"/>
    </source>
</evidence>
<dbReference type="Gene3D" id="3.30.70.560">
    <property type="entry name" value="7,8-Dihydro-6-hydroxymethylpterin-pyrophosphokinase HPPK"/>
    <property type="match status" value="1"/>
</dbReference>
<keyword evidence="12" id="KW-1185">Reference proteome</keyword>
<dbReference type="Pfam" id="PF02152">
    <property type="entry name" value="FolB"/>
    <property type="match status" value="1"/>
</dbReference>
<dbReference type="EMBL" id="JAUSQW010000001">
    <property type="protein sequence ID" value="MDP9800614.1"/>
    <property type="molecule type" value="Genomic_DNA"/>
</dbReference>
<evidence type="ECO:0000256" key="3">
    <source>
        <dbReference type="ARBA" id="ARBA00009640"/>
    </source>
</evidence>
<comment type="pathway">
    <text evidence="9">Cofactor biosynthesis; tetrahydrofolate biosynthesis; 2-amino-4-hydroxy-6-hydroxymethyl-7,8-dihydropteridine diphosphate from 7,8-dihydroneopterin triphosphate: step 3/4.</text>
</comment>
<dbReference type="SMART" id="SM00905">
    <property type="entry name" value="FolB"/>
    <property type="match status" value="1"/>
</dbReference>
<dbReference type="NCBIfam" id="TIGR00525">
    <property type="entry name" value="folB"/>
    <property type="match status" value="1"/>
</dbReference>
<keyword evidence="7" id="KW-0067">ATP-binding</keyword>
<dbReference type="NCBIfam" id="TIGR00526">
    <property type="entry name" value="folB_dom"/>
    <property type="match status" value="1"/>
</dbReference>
<dbReference type="InterPro" id="IPR006156">
    <property type="entry name" value="Dihydroneopterin_aldolase"/>
</dbReference>
<keyword evidence="6" id="KW-0418">Kinase</keyword>
<proteinExistence type="inferred from homology"/>
<dbReference type="GO" id="GO:0003848">
    <property type="term" value="F:2-amino-4-hydroxy-6-hydroxymethyldihydropteridine diphosphokinase activity"/>
    <property type="evidence" value="ECO:0007669"/>
    <property type="project" value="UniProtKB-EC"/>
</dbReference>
<dbReference type="PANTHER" id="PTHR43071:SF1">
    <property type="entry name" value="2-AMINO-4-HYDROXY-6-HYDROXYMETHYLDIHYDROPTERIDINE PYROPHOSPHOKINASE"/>
    <property type="match status" value="1"/>
</dbReference>
<sequence>MNLDSIHLSGLTLVGTHGVLDFEHADPQTFVVDVTMTTDTSLAARTDSVYDTISYADVADAVAEVVEGPHVDLIETLAARIADAVLALGPIDVRVVVHKPGAPLERTFADVGVEIYRQSPLMRNVATPRRAVIALGSNVGDPIENLREARAAIEDIYEVEEVSDIFRTAPVLAPGQRPQADYYNAVMIISTTDGAVPLLENLQWIEDQAGRVRGERWGSRTLDLDIVDMEGVASDSPTIAIPHPRAKDRRFVLEPWAQIEPDARLSGEAITDLLTKIPSEGIERVEGAWER</sequence>
<evidence type="ECO:0000256" key="8">
    <source>
        <dbReference type="ARBA" id="ARBA00022909"/>
    </source>
</evidence>
<evidence type="ECO:0000313" key="11">
    <source>
        <dbReference type="EMBL" id="MDP9800614.1"/>
    </source>
</evidence>
<evidence type="ECO:0000256" key="7">
    <source>
        <dbReference type="ARBA" id="ARBA00022840"/>
    </source>
</evidence>
<dbReference type="EC" id="2.7.6.3" evidence="9"/>
<keyword evidence="8 9" id="KW-0289">Folate biosynthesis</keyword>
<dbReference type="GO" id="GO:0004150">
    <property type="term" value="F:dihydroneopterin aldolase activity"/>
    <property type="evidence" value="ECO:0007669"/>
    <property type="project" value="UniProtKB-EC"/>
</dbReference>
<dbReference type="Proteomes" id="UP001235966">
    <property type="component" value="Unassembled WGS sequence"/>
</dbReference>
<dbReference type="SUPFAM" id="SSF55083">
    <property type="entry name" value="6-hydroxymethyl-7,8-dihydropterin pyrophosphokinase, HPPK"/>
    <property type="match status" value="1"/>
</dbReference>
<dbReference type="PANTHER" id="PTHR43071">
    <property type="entry name" value="2-AMINO-4-HYDROXY-6-HYDROXYMETHYLDIHYDROPTERIDINE PYROPHOSPHOKINASE"/>
    <property type="match status" value="1"/>
</dbReference>